<reference evidence="1 2" key="1">
    <citation type="submission" date="2023-10" db="EMBL/GenBank/DDBJ databases">
        <title>Development of a sustainable strategy for remediation of hydrocarbon-contaminated territories based on the waste exchange concept.</title>
        <authorList>
            <person name="Krivoruchko A."/>
        </authorList>
    </citation>
    <scope>NUCLEOTIDE SEQUENCE [LARGE SCALE GENOMIC DNA]</scope>
    <source>
        <strain evidence="1 2">IEGM 1327</strain>
    </source>
</reference>
<evidence type="ECO:0000313" key="2">
    <source>
        <dbReference type="Proteomes" id="UP001186104"/>
    </source>
</evidence>
<dbReference type="EMBL" id="JAWLKF010000001">
    <property type="protein sequence ID" value="MDV6301625.1"/>
    <property type="molecule type" value="Genomic_DNA"/>
</dbReference>
<sequence length="52" mass="5305">MRGDAESTIVSADFLADPGGISHAFIGVAADRPAFTVTTTEEPAAVVVTVEN</sequence>
<proteinExistence type="predicted"/>
<organism evidence="1 2">
    <name type="scientific">Rhodococcus cerastii</name>
    <dbReference type="NCBI Taxonomy" id="908616"/>
    <lineage>
        <taxon>Bacteria</taxon>
        <taxon>Bacillati</taxon>
        <taxon>Actinomycetota</taxon>
        <taxon>Actinomycetes</taxon>
        <taxon>Mycobacteriales</taxon>
        <taxon>Nocardiaceae</taxon>
        <taxon>Rhodococcus</taxon>
    </lineage>
</organism>
<name>A0ABU4CVZ3_9NOCA</name>
<keyword evidence="2" id="KW-1185">Reference proteome</keyword>
<dbReference type="Proteomes" id="UP001186104">
    <property type="component" value="Unassembled WGS sequence"/>
</dbReference>
<accession>A0ABU4CVZ3</accession>
<dbReference type="RefSeq" id="WP_317532405.1">
    <property type="nucleotide sequence ID" value="NZ_JAWLKF010000001.1"/>
</dbReference>
<gene>
    <name evidence="1" type="ORF">R3P93_03505</name>
</gene>
<protein>
    <submittedName>
        <fullName evidence="1">Uncharacterized protein</fullName>
    </submittedName>
</protein>
<comment type="caution">
    <text evidence="1">The sequence shown here is derived from an EMBL/GenBank/DDBJ whole genome shotgun (WGS) entry which is preliminary data.</text>
</comment>
<evidence type="ECO:0000313" key="1">
    <source>
        <dbReference type="EMBL" id="MDV6301625.1"/>
    </source>
</evidence>